<sequence length="143" mass="15414">MTKTDVNLQMINGDSSATAGGLEYALELMVFAESLARRDEAALTTAREALASAAGSAVLVDAAAVAGNFQRMVRIADAAGIPLDERNIIATIDIREQLDLQRFGSAANSRSTTLSDRLKAVFMKPLMKFVMRRIDRKANTGNH</sequence>
<reference evidence="1" key="1">
    <citation type="submission" date="2019-02" db="EMBL/GenBank/DDBJ databases">
        <authorList>
            <person name="Li S.-H."/>
        </authorList>
    </citation>
    <scope>NUCLEOTIDE SEQUENCE</scope>
    <source>
        <strain evidence="1">IMCC14734</strain>
    </source>
</reference>
<comment type="caution">
    <text evidence="1">The sequence shown here is derived from an EMBL/GenBank/DDBJ whole genome shotgun (WGS) entry which is preliminary data.</text>
</comment>
<proteinExistence type="predicted"/>
<organism evidence="1 2">
    <name type="scientific">Candidatus Litorirhabdus singularis</name>
    <dbReference type="NCBI Taxonomy" id="2518993"/>
    <lineage>
        <taxon>Bacteria</taxon>
        <taxon>Pseudomonadati</taxon>
        <taxon>Pseudomonadota</taxon>
        <taxon>Gammaproteobacteria</taxon>
        <taxon>Cellvibrionales</taxon>
        <taxon>Halieaceae</taxon>
        <taxon>Candidatus Litorirhabdus</taxon>
    </lineage>
</organism>
<evidence type="ECO:0000313" key="2">
    <source>
        <dbReference type="Proteomes" id="UP001143362"/>
    </source>
</evidence>
<evidence type="ECO:0000313" key="1">
    <source>
        <dbReference type="EMBL" id="MCX2980261.1"/>
    </source>
</evidence>
<gene>
    <name evidence="1" type="ORF">EYC98_05185</name>
</gene>
<accession>A0ABT3TD85</accession>
<name>A0ABT3TD85_9GAMM</name>
<keyword evidence="2" id="KW-1185">Reference proteome</keyword>
<dbReference type="EMBL" id="SHNN01000001">
    <property type="protein sequence ID" value="MCX2980261.1"/>
    <property type="molecule type" value="Genomic_DNA"/>
</dbReference>
<dbReference type="Proteomes" id="UP001143362">
    <property type="component" value="Unassembled WGS sequence"/>
</dbReference>
<protein>
    <submittedName>
        <fullName evidence="1">Uncharacterized protein</fullName>
    </submittedName>
</protein>